<evidence type="ECO:0000256" key="2">
    <source>
        <dbReference type="ARBA" id="ARBA00022692"/>
    </source>
</evidence>
<feature type="region of interest" description="Disordered" evidence="7">
    <location>
        <begin position="113"/>
        <end position="147"/>
    </location>
</feature>
<dbReference type="Pfam" id="PF01437">
    <property type="entry name" value="PSI"/>
    <property type="match status" value="1"/>
</dbReference>
<dbReference type="Proteomes" id="UP000838412">
    <property type="component" value="Chromosome 10"/>
</dbReference>
<dbReference type="InterPro" id="IPR016201">
    <property type="entry name" value="PSI"/>
</dbReference>
<dbReference type="EMBL" id="OV696695">
    <property type="protein sequence ID" value="CAH1237857.1"/>
    <property type="molecule type" value="Genomic_DNA"/>
</dbReference>
<evidence type="ECO:0000313" key="11">
    <source>
        <dbReference type="Proteomes" id="UP000838412"/>
    </source>
</evidence>
<protein>
    <submittedName>
        <fullName evidence="10">PLXDC2 protein</fullName>
    </submittedName>
</protein>
<accession>A0A8J9YRV0</accession>
<proteinExistence type="predicted"/>
<dbReference type="AlphaFoldDB" id="A0A8J9YRV0"/>
<evidence type="ECO:0000256" key="6">
    <source>
        <dbReference type="ARBA" id="ARBA00023180"/>
    </source>
</evidence>
<feature type="region of interest" description="Disordered" evidence="7">
    <location>
        <begin position="454"/>
        <end position="507"/>
    </location>
</feature>
<evidence type="ECO:0000256" key="3">
    <source>
        <dbReference type="ARBA" id="ARBA00022729"/>
    </source>
</evidence>
<keyword evidence="3" id="KW-0732">Signal</keyword>
<evidence type="ECO:0000256" key="1">
    <source>
        <dbReference type="ARBA" id="ARBA00004479"/>
    </source>
</evidence>
<dbReference type="Gene3D" id="3.30.1680.10">
    <property type="entry name" value="ligand-binding face of the semaphorins, domain 2"/>
    <property type="match status" value="1"/>
</dbReference>
<keyword evidence="11" id="KW-1185">Reference proteome</keyword>
<name>A0A8J9YRV0_BRALA</name>
<dbReference type="GO" id="GO:0016020">
    <property type="term" value="C:membrane"/>
    <property type="evidence" value="ECO:0007669"/>
    <property type="project" value="UniProtKB-SubCell"/>
</dbReference>
<gene>
    <name evidence="10" type="primary">PLXDC2</name>
    <name evidence="10" type="ORF">BLAG_LOCUS2659</name>
</gene>
<dbReference type="InterPro" id="IPR031152">
    <property type="entry name" value="PLXDC"/>
</dbReference>
<evidence type="ECO:0000313" key="10">
    <source>
        <dbReference type="EMBL" id="CAH1237857.1"/>
    </source>
</evidence>
<dbReference type="SMART" id="SM00423">
    <property type="entry name" value="PSI"/>
    <property type="match status" value="1"/>
</dbReference>
<dbReference type="PANTHER" id="PTHR13055">
    <property type="entry name" value="TUMOR ENDOTHELIAL MARKER 7 RELATED"/>
    <property type="match status" value="1"/>
</dbReference>
<evidence type="ECO:0000256" key="8">
    <source>
        <dbReference type="SAM" id="Phobius"/>
    </source>
</evidence>
<feature type="transmembrane region" description="Helical" evidence="8">
    <location>
        <begin position="544"/>
        <end position="563"/>
    </location>
</feature>
<dbReference type="OrthoDB" id="6285106at2759"/>
<evidence type="ECO:0000259" key="9">
    <source>
        <dbReference type="SMART" id="SM00423"/>
    </source>
</evidence>
<sequence length="584" mass="64584">MNRPWQFRPVVYPSGCLLSASIGSLQLVSHFWAGRLTVTCEGGCARLIRGRYGAERGGVPTTRKGAPGHRPTMPRLSDLLLLVLGVEGCLADTAHPRSADELNLVKPRETVRGRVRRNGAVSQQQVPTEGLPLEHPGQQRPPGKQQEPVLVKQDKFQYYTSKYFTSSTQGSTVWVNMEDPRSMATVAYGPGSNHQRGAMTVSLSFDFPFYGHPIRNISLVTNGFLYTGTLLHKSLTDTQYIAPLMANFDPNVNPESMVRYRDNGTSFTAEWTKIRLRDDEEAGPFTFQVTLSTDGTIMFAYRQIPFPVSRIDDSMLPAKVGVSDAYTVGTRLLPFLEFDRKTIYEYNTIELDPEKVLEGTFFVLSPMPTCSDFLMCDSCVTSDIGFNCGWCNVLRRCSDGLDRLRQEWVAASCDEQSATRTICEEEDPLTTTSAPPLLQVPATFKPIVKPTTDSAMHPNHPSNHTTVRINSQITQTPVVRNDQNTVGGKKESKATMDNSASSGAKNTSRQRILINDLEAVKSVVGSPIKGSATEFNRRKIRMEIIIGIIVAVVVVVVALACIIHTYSRKTSRSGVLVVQVNVLR</sequence>
<organism evidence="10 11">
    <name type="scientific">Branchiostoma lanceolatum</name>
    <name type="common">Common lancelet</name>
    <name type="synonym">Amphioxus lanceolatum</name>
    <dbReference type="NCBI Taxonomy" id="7740"/>
    <lineage>
        <taxon>Eukaryota</taxon>
        <taxon>Metazoa</taxon>
        <taxon>Chordata</taxon>
        <taxon>Cephalochordata</taxon>
        <taxon>Leptocardii</taxon>
        <taxon>Amphioxiformes</taxon>
        <taxon>Branchiostomatidae</taxon>
        <taxon>Branchiostoma</taxon>
    </lineage>
</organism>
<evidence type="ECO:0000256" key="7">
    <source>
        <dbReference type="SAM" id="MobiDB-lite"/>
    </source>
</evidence>
<keyword evidence="5 8" id="KW-0472">Membrane</keyword>
<dbReference type="PANTHER" id="PTHR13055:SF12">
    <property type="entry name" value="LD40707P"/>
    <property type="match status" value="1"/>
</dbReference>
<feature type="compositionally biased region" description="Polar residues" evidence="7">
    <location>
        <begin position="495"/>
        <end position="507"/>
    </location>
</feature>
<feature type="compositionally biased region" description="Polar residues" evidence="7">
    <location>
        <begin position="460"/>
        <end position="486"/>
    </location>
</feature>
<keyword evidence="4 8" id="KW-1133">Transmembrane helix</keyword>
<evidence type="ECO:0000256" key="5">
    <source>
        <dbReference type="ARBA" id="ARBA00023136"/>
    </source>
</evidence>
<reference evidence="10" key="1">
    <citation type="submission" date="2022-01" db="EMBL/GenBank/DDBJ databases">
        <authorList>
            <person name="Braso-Vives M."/>
        </authorList>
    </citation>
    <scope>NUCLEOTIDE SEQUENCE</scope>
</reference>
<keyword evidence="2 8" id="KW-0812">Transmembrane</keyword>
<keyword evidence="6" id="KW-0325">Glycoprotein</keyword>
<evidence type="ECO:0000256" key="4">
    <source>
        <dbReference type="ARBA" id="ARBA00022989"/>
    </source>
</evidence>
<feature type="domain" description="PSI" evidence="9">
    <location>
        <begin position="369"/>
        <end position="414"/>
    </location>
</feature>
<dbReference type="InterPro" id="IPR002165">
    <property type="entry name" value="Plexin_repeat"/>
</dbReference>
<comment type="subcellular location">
    <subcellularLocation>
        <location evidence="1">Membrane</location>
        <topology evidence="1">Single-pass type I membrane protein</topology>
    </subcellularLocation>
</comment>